<proteinExistence type="predicted"/>
<dbReference type="HOGENOM" id="CLU_2024604_0_0_10"/>
<dbReference type="EMBL" id="CP009621">
    <property type="protein sequence ID" value="AKD03003.1"/>
    <property type="molecule type" value="Genomic_DNA"/>
</dbReference>
<organism evidence="1 2">
    <name type="scientific">Pontibacter korlensis</name>
    <dbReference type="NCBI Taxonomy" id="400092"/>
    <lineage>
        <taxon>Bacteria</taxon>
        <taxon>Pseudomonadati</taxon>
        <taxon>Bacteroidota</taxon>
        <taxon>Cytophagia</taxon>
        <taxon>Cytophagales</taxon>
        <taxon>Hymenobacteraceae</taxon>
        <taxon>Pontibacter</taxon>
    </lineage>
</organism>
<dbReference type="AlphaFoldDB" id="A0A0E3ZEI8"/>
<evidence type="ECO:0000313" key="1">
    <source>
        <dbReference type="EMBL" id="AKD03003.1"/>
    </source>
</evidence>
<keyword evidence="2" id="KW-1185">Reference proteome</keyword>
<protein>
    <submittedName>
        <fullName evidence="1">Uncharacterized protein</fullName>
    </submittedName>
</protein>
<evidence type="ECO:0000313" key="2">
    <source>
        <dbReference type="Proteomes" id="UP000033109"/>
    </source>
</evidence>
<accession>A0A0E3ZEI8</accession>
<dbReference type="PATRIC" id="fig|400092.3.peg.1671"/>
<sequence>MRQGLRGRGIFVLLHPVPAGGGSAERAEKKKFSPGACKEGKASYLCTPLQEGGGPVNTACSGGGDEKNFLKVLAEREKVLTFAAASSLRSPSRKGREKKVLKGAWELRKASYLCSPLHKEKL</sequence>
<reference evidence="1 2" key="1">
    <citation type="journal article" date="2015" name="Sci. Rep.">
        <title>Unraveling adaptation of Pontibacter korlensis to radiation and infertility in desert through complete genome and comparative transcriptomic analysis.</title>
        <authorList>
            <person name="Dai J."/>
            <person name="Dai W."/>
            <person name="Qiu C."/>
            <person name="Yang Z."/>
            <person name="Zhang Y."/>
            <person name="Zhou M."/>
            <person name="Zhang L."/>
            <person name="Fang C."/>
            <person name="Gao Q."/>
            <person name="Yang Q."/>
            <person name="Li X."/>
            <person name="Wang Z."/>
            <person name="Wang Z."/>
            <person name="Jia Z."/>
            <person name="Chen X."/>
        </authorList>
    </citation>
    <scope>NUCLEOTIDE SEQUENCE [LARGE SCALE GENOMIC DNA]</scope>
    <source>
        <strain evidence="1 2">X14-1T</strain>
    </source>
</reference>
<dbReference type="Proteomes" id="UP000033109">
    <property type="component" value="Chromosome"/>
</dbReference>
<dbReference type="KEGG" id="pko:PKOR_07525"/>
<name>A0A0E3ZEI8_9BACT</name>
<gene>
    <name evidence="1" type="ORF">PKOR_07525</name>
</gene>